<dbReference type="AlphaFoldDB" id="A0A5B6WPX7"/>
<accession>A0A5B6WPX7</accession>
<name>A0A5B6WPX7_9ROSI</name>
<protein>
    <submittedName>
        <fullName evidence="1">GagPol3</fullName>
    </submittedName>
</protein>
<evidence type="ECO:0000313" key="2">
    <source>
        <dbReference type="Proteomes" id="UP000325315"/>
    </source>
</evidence>
<proteinExistence type="predicted"/>
<dbReference type="EMBL" id="SMMG02000002">
    <property type="protein sequence ID" value="KAA3483316.1"/>
    <property type="molecule type" value="Genomic_DNA"/>
</dbReference>
<dbReference type="OrthoDB" id="1938451at2759"/>
<gene>
    <name evidence="1" type="ORF">EPI10_005500</name>
</gene>
<sequence>MPPSLRTIKEIQRLTGKVVALNKKVPPIFQSFKETLLIDQRMPNCFRTTEIVPYFPPLLKSPQMRETLYIPKASSNFPVYYVNKVLQHGNLRYTKIEKSIYALIIAVRKLRPYF</sequence>
<organism evidence="1 2">
    <name type="scientific">Gossypium australe</name>
    <dbReference type="NCBI Taxonomy" id="47621"/>
    <lineage>
        <taxon>Eukaryota</taxon>
        <taxon>Viridiplantae</taxon>
        <taxon>Streptophyta</taxon>
        <taxon>Embryophyta</taxon>
        <taxon>Tracheophyta</taxon>
        <taxon>Spermatophyta</taxon>
        <taxon>Magnoliopsida</taxon>
        <taxon>eudicotyledons</taxon>
        <taxon>Gunneridae</taxon>
        <taxon>Pentapetalae</taxon>
        <taxon>rosids</taxon>
        <taxon>malvids</taxon>
        <taxon>Malvales</taxon>
        <taxon>Malvaceae</taxon>
        <taxon>Malvoideae</taxon>
        <taxon>Gossypium</taxon>
    </lineage>
</organism>
<dbReference type="Proteomes" id="UP000325315">
    <property type="component" value="Unassembled WGS sequence"/>
</dbReference>
<comment type="caution">
    <text evidence="1">The sequence shown here is derived from an EMBL/GenBank/DDBJ whole genome shotgun (WGS) entry which is preliminary data.</text>
</comment>
<keyword evidence="2" id="KW-1185">Reference proteome</keyword>
<evidence type="ECO:0000313" key="1">
    <source>
        <dbReference type="EMBL" id="KAA3483316.1"/>
    </source>
</evidence>
<reference evidence="2" key="1">
    <citation type="journal article" date="2019" name="Plant Biotechnol. J.">
        <title>Genome sequencing of the Australian wild diploid species Gossypium australe highlights disease resistance and delayed gland morphogenesis.</title>
        <authorList>
            <person name="Cai Y."/>
            <person name="Cai X."/>
            <person name="Wang Q."/>
            <person name="Wang P."/>
            <person name="Zhang Y."/>
            <person name="Cai C."/>
            <person name="Xu Y."/>
            <person name="Wang K."/>
            <person name="Zhou Z."/>
            <person name="Wang C."/>
            <person name="Geng S."/>
            <person name="Li B."/>
            <person name="Dong Q."/>
            <person name="Hou Y."/>
            <person name="Wang H."/>
            <person name="Ai P."/>
            <person name="Liu Z."/>
            <person name="Yi F."/>
            <person name="Sun M."/>
            <person name="An G."/>
            <person name="Cheng J."/>
            <person name="Zhang Y."/>
            <person name="Shi Q."/>
            <person name="Xie Y."/>
            <person name="Shi X."/>
            <person name="Chang Y."/>
            <person name="Huang F."/>
            <person name="Chen Y."/>
            <person name="Hong S."/>
            <person name="Mi L."/>
            <person name="Sun Q."/>
            <person name="Zhang L."/>
            <person name="Zhou B."/>
            <person name="Peng R."/>
            <person name="Zhang X."/>
            <person name="Liu F."/>
        </authorList>
    </citation>
    <scope>NUCLEOTIDE SEQUENCE [LARGE SCALE GENOMIC DNA]</scope>
    <source>
        <strain evidence="2">cv. PA1801</strain>
    </source>
</reference>